<dbReference type="InterPro" id="IPR016032">
    <property type="entry name" value="Sig_transdc_resp-reg_C-effctor"/>
</dbReference>
<dbReference type="AlphaFoldDB" id="A0A2P8HTE5"/>
<evidence type="ECO:0000313" key="4">
    <source>
        <dbReference type="EMBL" id="PSL49493.1"/>
    </source>
</evidence>
<dbReference type="Pfam" id="PF00486">
    <property type="entry name" value="Trans_reg_C"/>
    <property type="match status" value="1"/>
</dbReference>
<keyword evidence="5" id="KW-1185">Reference proteome</keyword>
<organism evidence="4 5">
    <name type="scientific">Chitinophaga niastensis</name>
    <dbReference type="NCBI Taxonomy" id="536980"/>
    <lineage>
        <taxon>Bacteria</taxon>
        <taxon>Pseudomonadati</taxon>
        <taxon>Bacteroidota</taxon>
        <taxon>Chitinophagia</taxon>
        <taxon>Chitinophagales</taxon>
        <taxon>Chitinophagaceae</taxon>
        <taxon>Chitinophaga</taxon>
    </lineage>
</organism>
<dbReference type="InterPro" id="IPR001867">
    <property type="entry name" value="OmpR/PhoB-type_DNA-bd"/>
</dbReference>
<keyword evidence="1 2" id="KW-0238">DNA-binding</keyword>
<protein>
    <submittedName>
        <fullName evidence="4">Transcriptional regulator</fullName>
    </submittedName>
</protein>
<sequence>MSYKNKMPEFKLEEFIRPLTPTEGRLFRTLYRNHGRIVLKADIFEEVWGWEAQDSLYVYIGRLKKILKRYPHLTIESISRKGYRLMIK</sequence>
<evidence type="ECO:0000256" key="1">
    <source>
        <dbReference type="ARBA" id="ARBA00023125"/>
    </source>
</evidence>
<dbReference type="InterPro" id="IPR036388">
    <property type="entry name" value="WH-like_DNA-bd_sf"/>
</dbReference>
<evidence type="ECO:0000259" key="3">
    <source>
        <dbReference type="PROSITE" id="PS51755"/>
    </source>
</evidence>
<dbReference type="GO" id="GO:0006355">
    <property type="term" value="P:regulation of DNA-templated transcription"/>
    <property type="evidence" value="ECO:0007669"/>
    <property type="project" value="InterPro"/>
</dbReference>
<reference evidence="4 5" key="1">
    <citation type="submission" date="2018-03" db="EMBL/GenBank/DDBJ databases">
        <title>Genomic Encyclopedia of Archaeal and Bacterial Type Strains, Phase II (KMG-II): from individual species to whole genera.</title>
        <authorList>
            <person name="Goeker M."/>
        </authorList>
    </citation>
    <scope>NUCLEOTIDE SEQUENCE [LARGE SCALE GENOMIC DNA]</scope>
    <source>
        <strain evidence="4 5">DSM 24859</strain>
    </source>
</reference>
<evidence type="ECO:0000256" key="2">
    <source>
        <dbReference type="PROSITE-ProRule" id="PRU01091"/>
    </source>
</evidence>
<name>A0A2P8HTE5_CHINA</name>
<comment type="caution">
    <text evidence="4">The sequence shown here is derived from an EMBL/GenBank/DDBJ whole genome shotgun (WGS) entry which is preliminary data.</text>
</comment>
<dbReference type="PROSITE" id="PS51755">
    <property type="entry name" value="OMPR_PHOB"/>
    <property type="match status" value="1"/>
</dbReference>
<proteinExistence type="predicted"/>
<dbReference type="CDD" id="cd00383">
    <property type="entry name" value="trans_reg_C"/>
    <property type="match status" value="1"/>
</dbReference>
<dbReference type="EMBL" id="PYAW01000001">
    <property type="protein sequence ID" value="PSL49493.1"/>
    <property type="molecule type" value="Genomic_DNA"/>
</dbReference>
<gene>
    <name evidence="4" type="ORF">CLV51_101827</name>
</gene>
<dbReference type="GO" id="GO:0000160">
    <property type="term" value="P:phosphorelay signal transduction system"/>
    <property type="evidence" value="ECO:0007669"/>
    <property type="project" value="InterPro"/>
</dbReference>
<dbReference type="Gene3D" id="1.10.10.10">
    <property type="entry name" value="Winged helix-like DNA-binding domain superfamily/Winged helix DNA-binding domain"/>
    <property type="match status" value="1"/>
</dbReference>
<accession>A0A2P8HTE5</accession>
<dbReference type="SUPFAM" id="SSF46894">
    <property type="entry name" value="C-terminal effector domain of the bipartite response regulators"/>
    <property type="match status" value="1"/>
</dbReference>
<dbReference type="Proteomes" id="UP000240971">
    <property type="component" value="Unassembled WGS sequence"/>
</dbReference>
<dbReference type="GO" id="GO:0003677">
    <property type="term" value="F:DNA binding"/>
    <property type="evidence" value="ECO:0007669"/>
    <property type="project" value="UniProtKB-UniRule"/>
</dbReference>
<dbReference type="SMART" id="SM00862">
    <property type="entry name" value="Trans_reg_C"/>
    <property type="match status" value="1"/>
</dbReference>
<feature type="DNA-binding region" description="OmpR/PhoB-type" evidence="2">
    <location>
        <begin position="1"/>
        <end position="87"/>
    </location>
</feature>
<feature type="domain" description="OmpR/PhoB-type" evidence="3">
    <location>
        <begin position="1"/>
        <end position="87"/>
    </location>
</feature>
<evidence type="ECO:0000313" key="5">
    <source>
        <dbReference type="Proteomes" id="UP000240971"/>
    </source>
</evidence>